<feature type="region of interest" description="Disordered" evidence="1">
    <location>
        <begin position="87"/>
        <end position="114"/>
    </location>
</feature>
<dbReference type="RefSeq" id="XP_001243497.2">
    <property type="nucleotide sequence ID" value="XM_001243496.2"/>
</dbReference>
<evidence type="ECO:0000256" key="1">
    <source>
        <dbReference type="SAM" id="MobiDB-lite"/>
    </source>
</evidence>
<dbReference type="VEuPathDB" id="FungiDB:CIMG_13148"/>
<gene>
    <name evidence="2" type="ORF">CIMG_13148</name>
</gene>
<dbReference type="ESTHER" id="cocp7-c5p5s7">
    <property type="family name" value="Fungal_carboxylesterase_lipase"/>
</dbReference>
<accession>J3KA90</accession>
<feature type="compositionally biased region" description="Polar residues" evidence="1">
    <location>
        <begin position="104"/>
        <end position="114"/>
    </location>
</feature>
<reference evidence="3" key="1">
    <citation type="journal article" date="2009" name="Genome Res.">
        <title>Comparative genomic analyses of the human fungal pathogens Coccidioides and their relatives.</title>
        <authorList>
            <person name="Sharpton T.J."/>
            <person name="Stajich J.E."/>
            <person name="Rounsley S.D."/>
            <person name="Gardner M.J."/>
            <person name="Wortman J.R."/>
            <person name="Jordar V.S."/>
            <person name="Maiti R."/>
            <person name="Kodira C.D."/>
            <person name="Neafsey D.E."/>
            <person name="Zeng Q."/>
            <person name="Hung C.-Y."/>
            <person name="McMahan C."/>
            <person name="Muszewska A."/>
            <person name="Grynberg M."/>
            <person name="Mandel M.A."/>
            <person name="Kellner E.M."/>
            <person name="Barker B.M."/>
            <person name="Galgiani J.N."/>
            <person name="Orbach M.J."/>
            <person name="Kirkland T.N."/>
            <person name="Cole G.T."/>
            <person name="Henn M.R."/>
            <person name="Birren B.W."/>
            <person name="Taylor J.W."/>
        </authorList>
    </citation>
    <scope>NUCLEOTIDE SEQUENCE [LARGE SCALE GENOMIC DNA]</scope>
    <source>
        <strain evidence="3">RS</strain>
    </source>
</reference>
<organism evidence="2 3">
    <name type="scientific">Coccidioides immitis (strain RS)</name>
    <name type="common">Valley fever fungus</name>
    <dbReference type="NCBI Taxonomy" id="246410"/>
    <lineage>
        <taxon>Eukaryota</taxon>
        <taxon>Fungi</taxon>
        <taxon>Dikarya</taxon>
        <taxon>Ascomycota</taxon>
        <taxon>Pezizomycotina</taxon>
        <taxon>Eurotiomycetes</taxon>
        <taxon>Eurotiomycetidae</taxon>
        <taxon>Onygenales</taxon>
        <taxon>Onygenaceae</taxon>
        <taxon>Coccidioides</taxon>
    </lineage>
</organism>
<proteinExistence type="predicted"/>
<sequence>MNLNTVIDSPNSDAVPTVFTEAQNSQDSLIQPVSRTTSAPIKNSKIQNEYSPASPSKIQKEGPPTLPHEIQQEINSIANYSDTSMDLDTVIDSSNPDTIPTAFTEVQNPQDSLI</sequence>
<dbReference type="EMBL" id="GG704912">
    <property type="protein sequence ID" value="EAS31914.3"/>
    <property type="molecule type" value="Genomic_DNA"/>
</dbReference>
<keyword evidence="3" id="KW-1185">Reference proteome</keyword>
<feature type="compositionally biased region" description="Polar residues" evidence="1">
    <location>
        <begin position="22"/>
        <end position="57"/>
    </location>
</feature>
<name>J3KA90_COCIM</name>
<protein>
    <submittedName>
        <fullName evidence="2">Uncharacterized protein</fullName>
    </submittedName>
</protein>
<dbReference type="GeneID" id="24164775"/>
<dbReference type="Proteomes" id="UP000001261">
    <property type="component" value="Unassembled WGS sequence"/>
</dbReference>
<feature type="compositionally biased region" description="Polar residues" evidence="1">
    <location>
        <begin position="87"/>
        <end position="98"/>
    </location>
</feature>
<dbReference type="AlphaFoldDB" id="J3KA90"/>
<dbReference type="InParanoid" id="J3KA90"/>
<reference evidence="3" key="2">
    <citation type="journal article" date="2010" name="Genome Res.">
        <title>Population genomic sequencing of Coccidioides fungi reveals recent hybridization and transposon control.</title>
        <authorList>
            <person name="Neafsey D.E."/>
            <person name="Barker B.M."/>
            <person name="Sharpton T.J."/>
            <person name="Stajich J.E."/>
            <person name="Park D.J."/>
            <person name="Whiston E."/>
            <person name="Hung C.-Y."/>
            <person name="McMahan C."/>
            <person name="White J."/>
            <person name="Sykes S."/>
            <person name="Heiman D."/>
            <person name="Young S."/>
            <person name="Zeng Q."/>
            <person name="Abouelleil A."/>
            <person name="Aftuck L."/>
            <person name="Bessette D."/>
            <person name="Brown A."/>
            <person name="FitzGerald M."/>
            <person name="Lui A."/>
            <person name="Macdonald J.P."/>
            <person name="Priest M."/>
            <person name="Orbach M.J."/>
            <person name="Galgiani J.N."/>
            <person name="Kirkland T.N."/>
            <person name="Cole G.T."/>
            <person name="Birren B.W."/>
            <person name="Henn M.R."/>
            <person name="Taylor J.W."/>
            <person name="Rounsley S.D."/>
        </authorList>
    </citation>
    <scope>GENOME REANNOTATION</scope>
    <source>
        <strain evidence="3">RS</strain>
    </source>
</reference>
<feature type="region of interest" description="Disordered" evidence="1">
    <location>
        <begin position="22"/>
        <end position="67"/>
    </location>
</feature>
<evidence type="ECO:0000313" key="2">
    <source>
        <dbReference type="EMBL" id="EAS31914.3"/>
    </source>
</evidence>
<evidence type="ECO:0000313" key="3">
    <source>
        <dbReference type="Proteomes" id="UP000001261"/>
    </source>
</evidence>
<dbReference type="KEGG" id="cim:CIMG_13148"/>